<protein>
    <submittedName>
        <fullName evidence="1">Four helix bundle protein</fullName>
    </submittedName>
</protein>
<evidence type="ECO:0000313" key="1">
    <source>
        <dbReference type="EMBL" id="SHN04150.1"/>
    </source>
</evidence>
<dbReference type="EMBL" id="FRCY01000005">
    <property type="protein sequence ID" value="SHN04150.1"/>
    <property type="molecule type" value="Genomic_DNA"/>
</dbReference>
<evidence type="ECO:0000313" key="2">
    <source>
        <dbReference type="Proteomes" id="UP000184513"/>
    </source>
</evidence>
<keyword evidence="2" id="KW-1185">Reference proteome</keyword>
<dbReference type="SUPFAM" id="SSF158446">
    <property type="entry name" value="IVS-encoded protein-like"/>
    <property type="match status" value="1"/>
</dbReference>
<name>A0A1M7NJV0_9BACT</name>
<dbReference type="OrthoDB" id="285993at2"/>
<gene>
    <name evidence="1" type="ORF">SAMN04488057_105395</name>
</gene>
<dbReference type="Pfam" id="PF05635">
    <property type="entry name" value="23S_rRNA_IVP"/>
    <property type="match status" value="1"/>
</dbReference>
<sequence>MENNNWINYKVEIRERLRRFALDILELSEKFPKTTRANVVNYQLTKSGTSMYANYRAAMRARSKAEFFSKLSIVIEETDETEMWLDLVISSKIISSEKPRELHKECLELLKILSHMRKRVSSK</sequence>
<dbReference type="Proteomes" id="UP000184513">
    <property type="component" value="Unassembled WGS sequence"/>
</dbReference>
<organism evidence="1 2">
    <name type="scientific">Cyclobacterium lianum</name>
    <dbReference type="NCBI Taxonomy" id="388280"/>
    <lineage>
        <taxon>Bacteria</taxon>
        <taxon>Pseudomonadati</taxon>
        <taxon>Bacteroidota</taxon>
        <taxon>Cytophagia</taxon>
        <taxon>Cytophagales</taxon>
        <taxon>Cyclobacteriaceae</taxon>
        <taxon>Cyclobacterium</taxon>
    </lineage>
</organism>
<dbReference type="RefSeq" id="WP_073094609.1">
    <property type="nucleotide sequence ID" value="NZ_FRCY01000005.1"/>
</dbReference>
<proteinExistence type="predicted"/>
<dbReference type="STRING" id="388280.SAMN04488057_105395"/>
<dbReference type="InterPro" id="IPR036583">
    <property type="entry name" value="23S_rRNA_IVS_sf"/>
</dbReference>
<dbReference type="AlphaFoldDB" id="A0A1M7NJV0"/>
<dbReference type="NCBIfam" id="TIGR02436">
    <property type="entry name" value="four helix bundle protein"/>
    <property type="match status" value="1"/>
</dbReference>
<dbReference type="InterPro" id="IPR012657">
    <property type="entry name" value="23S_rRNA-intervening_sequence"/>
</dbReference>
<reference evidence="1 2" key="1">
    <citation type="submission" date="2016-11" db="EMBL/GenBank/DDBJ databases">
        <authorList>
            <person name="Jaros S."/>
            <person name="Januszkiewicz K."/>
            <person name="Wedrychowicz H."/>
        </authorList>
    </citation>
    <scope>NUCLEOTIDE SEQUENCE [LARGE SCALE GENOMIC DNA]</scope>
    <source>
        <strain evidence="1 2">CGMCC 1.6102</strain>
    </source>
</reference>
<dbReference type="PIRSF" id="PIRSF035652">
    <property type="entry name" value="CHP02436"/>
    <property type="match status" value="1"/>
</dbReference>
<dbReference type="Gene3D" id="1.20.1440.60">
    <property type="entry name" value="23S rRNA-intervening sequence"/>
    <property type="match status" value="1"/>
</dbReference>
<dbReference type="PANTHER" id="PTHR38471:SF2">
    <property type="entry name" value="FOUR HELIX BUNDLE PROTEIN"/>
    <property type="match status" value="1"/>
</dbReference>
<dbReference type="PANTHER" id="PTHR38471">
    <property type="entry name" value="FOUR HELIX BUNDLE PROTEIN"/>
    <property type="match status" value="1"/>
</dbReference>
<accession>A0A1M7NJV0</accession>